<feature type="domain" description="PH" evidence="5">
    <location>
        <begin position="45"/>
        <end position="153"/>
    </location>
</feature>
<dbReference type="InterPro" id="IPR033742">
    <property type="entry name" value="IQSEC_PH"/>
</dbReference>
<feature type="region of interest" description="Disordered" evidence="4">
    <location>
        <begin position="298"/>
        <end position="319"/>
    </location>
</feature>
<keyword evidence="3" id="KW-0175">Coiled coil</keyword>
<dbReference type="SUPFAM" id="SSF50729">
    <property type="entry name" value="PH domain-like"/>
    <property type="match status" value="1"/>
</dbReference>
<feature type="compositionally biased region" description="Polar residues" evidence="4">
    <location>
        <begin position="305"/>
        <end position="319"/>
    </location>
</feature>
<feature type="compositionally biased region" description="Low complexity" evidence="4">
    <location>
        <begin position="247"/>
        <end position="266"/>
    </location>
</feature>
<evidence type="ECO:0000256" key="4">
    <source>
        <dbReference type="SAM" id="MobiDB-lite"/>
    </source>
</evidence>
<feature type="region of interest" description="Disordered" evidence="4">
    <location>
        <begin position="182"/>
        <end position="210"/>
    </location>
</feature>
<dbReference type="SMART" id="SM00233">
    <property type="entry name" value="PH"/>
    <property type="match status" value="1"/>
</dbReference>
<evidence type="ECO:0000313" key="7">
    <source>
        <dbReference type="RefSeq" id="XP_022235923.1"/>
    </source>
</evidence>
<gene>
    <name evidence="7" type="primary">LOC106476308</name>
</gene>
<protein>
    <submittedName>
        <fullName evidence="7">IQ motif and SEC7 domain-containing protein 1-like isoform X1</fullName>
    </submittedName>
</protein>
<dbReference type="Pfam" id="PF16453">
    <property type="entry name" value="IQ_SEC7_PH"/>
    <property type="match status" value="1"/>
</dbReference>
<dbReference type="CDD" id="cd13318">
    <property type="entry name" value="PH_IQSEC"/>
    <property type="match status" value="1"/>
</dbReference>
<dbReference type="Gene3D" id="2.30.29.30">
    <property type="entry name" value="Pleckstrin-homology domain (PH domain)/Phosphotyrosine-binding domain (PTB)"/>
    <property type="match status" value="1"/>
</dbReference>
<evidence type="ECO:0000256" key="1">
    <source>
        <dbReference type="ARBA" id="ARBA00004496"/>
    </source>
</evidence>
<sequence>MLSGIYERIKASEFKTGSDHVTQVMKVQQTIVGKKPNLAQPHRRLVCYCRLYEVYDVNKKERAGIHQREVFLFNDMLMVSKIFSKKKTSITYTFRQSFPLCGINVTLFEAPYYPQGIRLTQRVDNKVLITFNARNEHDRTKFVDDLKESILEMDEMENLRIETELEKQKSLRNRVPENRDSGVADIEIFPTPSRDKNRLSPDGQGSNLKHSALSNSLLDLHDQQMNKPVRRGSAGSLDSGMSVSFQSSAASTGSQDSSSQVVSCSGTNEVRNISESVVSPGTLGGKSANQQSFLGGLFGKKSKTSLKGSVVKTSESTDV</sequence>
<keyword evidence="2" id="KW-0963">Cytoplasm</keyword>
<dbReference type="GeneID" id="106476308"/>
<evidence type="ECO:0000313" key="6">
    <source>
        <dbReference type="Proteomes" id="UP000694941"/>
    </source>
</evidence>
<dbReference type="PANTHER" id="PTHR10663:SF342">
    <property type="entry name" value="FI21420P1"/>
    <property type="match status" value="1"/>
</dbReference>
<proteinExistence type="predicted"/>
<dbReference type="PANTHER" id="PTHR10663">
    <property type="entry name" value="GUANYL-NUCLEOTIDE EXCHANGE FACTOR"/>
    <property type="match status" value="1"/>
</dbReference>
<comment type="subcellular location">
    <subcellularLocation>
        <location evidence="1">Cytoplasm</location>
    </subcellularLocation>
</comment>
<dbReference type="InterPro" id="IPR011993">
    <property type="entry name" value="PH-like_dom_sf"/>
</dbReference>
<feature type="coiled-coil region" evidence="3">
    <location>
        <begin position="146"/>
        <end position="173"/>
    </location>
</feature>
<feature type="region of interest" description="Disordered" evidence="4">
    <location>
        <begin position="228"/>
        <end position="266"/>
    </location>
</feature>
<dbReference type="InterPro" id="IPR001849">
    <property type="entry name" value="PH_domain"/>
</dbReference>
<organism evidence="6 7">
    <name type="scientific">Limulus polyphemus</name>
    <name type="common">Atlantic horseshoe crab</name>
    <dbReference type="NCBI Taxonomy" id="6850"/>
    <lineage>
        <taxon>Eukaryota</taxon>
        <taxon>Metazoa</taxon>
        <taxon>Ecdysozoa</taxon>
        <taxon>Arthropoda</taxon>
        <taxon>Chelicerata</taxon>
        <taxon>Merostomata</taxon>
        <taxon>Xiphosura</taxon>
        <taxon>Limulidae</taxon>
        <taxon>Limulus</taxon>
    </lineage>
</organism>
<reference evidence="7" key="1">
    <citation type="submission" date="2025-08" db="UniProtKB">
        <authorList>
            <consortium name="RefSeq"/>
        </authorList>
    </citation>
    <scope>IDENTIFICATION</scope>
    <source>
        <tissue evidence="7">Muscle</tissue>
    </source>
</reference>
<dbReference type="Proteomes" id="UP000694941">
    <property type="component" value="Unplaced"/>
</dbReference>
<keyword evidence="6" id="KW-1185">Reference proteome</keyword>
<evidence type="ECO:0000256" key="3">
    <source>
        <dbReference type="SAM" id="Coils"/>
    </source>
</evidence>
<evidence type="ECO:0000259" key="5">
    <source>
        <dbReference type="SMART" id="SM00233"/>
    </source>
</evidence>
<evidence type="ECO:0000256" key="2">
    <source>
        <dbReference type="ARBA" id="ARBA00022490"/>
    </source>
</evidence>
<dbReference type="RefSeq" id="XP_022235923.1">
    <property type="nucleotide sequence ID" value="XM_022380215.1"/>
</dbReference>
<accession>A0ABM1RX18</accession>
<name>A0ABM1RX18_LIMPO</name>